<gene>
    <name evidence="2" type="ORF">RHSIM_Rhsim12G0012600</name>
</gene>
<organism evidence="2 3">
    <name type="scientific">Rhododendron simsii</name>
    <name type="common">Sims's rhododendron</name>
    <dbReference type="NCBI Taxonomy" id="118357"/>
    <lineage>
        <taxon>Eukaryota</taxon>
        <taxon>Viridiplantae</taxon>
        <taxon>Streptophyta</taxon>
        <taxon>Embryophyta</taxon>
        <taxon>Tracheophyta</taxon>
        <taxon>Spermatophyta</taxon>
        <taxon>Magnoliopsida</taxon>
        <taxon>eudicotyledons</taxon>
        <taxon>Gunneridae</taxon>
        <taxon>Pentapetalae</taxon>
        <taxon>asterids</taxon>
        <taxon>Ericales</taxon>
        <taxon>Ericaceae</taxon>
        <taxon>Ericoideae</taxon>
        <taxon>Rhodoreae</taxon>
        <taxon>Rhododendron</taxon>
    </lineage>
</organism>
<evidence type="ECO:0000313" key="3">
    <source>
        <dbReference type="Proteomes" id="UP000626092"/>
    </source>
</evidence>
<name>A0A834G5J0_RHOSS</name>
<comment type="caution">
    <text evidence="2">The sequence shown here is derived from an EMBL/GenBank/DDBJ whole genome shotgun (WGS) entry which is preliminary data.</text>
</comment>
<feature type="region of interest" description="Disordered" evidence="1">
    <location>
        <begin position="248"/>
        <end position="274"/>
    </location>
</feature>
<proteinExistence type="predicted"/>
<protein>
    <submittedName>
        <fullName evidence="2">Uncharacterized protein</fullName>
    </submittedName>
</protein>
<dbReference type="EMBL" id="WJXA01000012">
    <property type="protein sequence ID" value="KAF7123474.1"/>
    <property type="molecule type" value="Genomic_DNA"/>
</dbReference>
<accession>A0A834G5J0</accession>
<feature type="compositionally biased region" description="Basic and acidic residues" evidence="1">
    <location>
        <begin position="14"/>
        <end position="28"/>
    </location>
</feature>
<feature type="compositionally biased region" description="Basic residues" evidence="1">
    <location>
        <begin position="259"/>
        <end position="274"/>
    </location>
</feature>
<dbReference type="Proteomes" id="UP000626092">
    <property type="component" value="Unassembled WGS sequence"/>
</dbReference>
<dbReference type="OrthoDB" id="10044893at2759"/>
<evidence type="ECO:0000313" key="2">
    <source>
        <dbReference type="EMBL" id="KAF7123474.1"/>
    </source>
</evidence>
<evidence type="ECO:0000256" key="1">
    <source>
        <dbReference type="SAM" id="MobiDB-lite"/>
    </source>
</evidence>
<reference evidence="2" key="1">
    <citation type="submission" date="2019-11" db="EMBL/GenBank/DDBJ databases">
        <authorList>
            <person name="Liu Y."/>
            <person name="Hou J."/>
            <person name="Li T.-Q."/>
            <person name="Guan C.-H."/>
            <person name="Wu X."/>
            <person name="Wu H.-Z."/>
            <person name="Ling F."/>
            <person name="Zhang R."/>
            <person name="Shi X.-G."/>
            <person name="Ren J.-P."/>
            <person name="Chen E.-F."/>
            <person name="Sun J.-M."/>
        </authorList>
    </citation>
    <scope>NUCLEOTIDE SEQUENCE</scope>
    <source>
        <strain evidence="2">Adult_tree_wgs_1</strain>
        <tissue evidence="2">Leaves</tissue>
    </source>
</reference>
<feature type="compositionally biased region" description="Low complexity" evidence="1">
    <location>
        <begin position="1"/>
        <end position="13"/>
    </location>
</feature>
<dbReference type="AlphaFoldDB" id="A0A834G5J0"/>
<feature type="region of interest" description="Disordered" evidence="1">
    <location>
        <begin position="1"/>
        <end position="32"/>
    </location>
</feature>
<sequence length="477" mass="52677">MAAASPSSSMVPDSDPREYRPPPPHEFEPVGLKFYKPKRNTFDSGLVLQEPEIHFSGKDREGEDAATFSEEGGDYEEYRVKRLMPTFGARLPSQRPRARAVPTATGGEGAEVLGVASLEELPQLPEQVIYFSRRGQLRSDDIPSPDHVELALPPSVHEVSREYVEACFCCISGLSALVRKKSMVIEDLEARLSVDDENEYSPIELWILVVGNCVGMRRQDVGAYETKELGSFYQIFCRRCTLRMQSQRSRPQLIPSQGRGKRHKTTAPPRSARRTKIVPPVESTMAPPPAQDSLFALASSNSISGIDLSTTFTAIMGWVEDIKNNLGLNSIGLEASFESDKELWTGLWDRGLISAANTEGCRGFSYDKCGVSTSGSDEFEYCSCKSSWDAVQNDPLLWRSIQKDGPLNSLRITIGELSDVVERNQGLAKLRVPGCVRLGVDGILCNLSAAGMLGIKHLSVGRLYGFNSKQFEDLKRS</sequence>
<keyword evidence="3" id="KW-1185">Reference proteome</keyword>